<dbReference type="EMBL" id="PDCK01000040">
    <property type="protein sequence ID" value="PRQ50875.1"/>
    <property type="molecule type" value="Genomic_DNA"/>
</dbReference>
<accession>A0A2P6RWS6</accession>
<gene>
    <name evidence="1" type="ORF">RchiOBHm_Chr2g0138041</name>
</gene>
<dbReference type="Gramene" id="PRQ50875">
    <property type="protein sequence ID" value="PRQ50875"/>
    <property type="gene ID" value="RchiOBHm_Chr2g0138041"/>
</dbReference>
<reference evidence="1 2" key="1">
    <citation type="journal article" date="2018" name="Nat. Genet.">
        <title>The Rosa genome provides new insights in the design of modern roses.</title>
        <authorList>
            <person name="Bendahmane M."/>
        </authorList>
    </citation>
    <scope>NUCLEOTIDE SEQUENCE [LARGE SCALE GENOMIC DNA]</scope>
    <source>
        <strain evidence="2">cv. Old Blush</strain>
    </source>
</reference>
<organism evidence="1 2">
    <name type="scientific">Rosa chinensis</name>
    <name type="common">China rose</name>
    <dbReference type="NCBI Taxonomy" id="74649"/>
    <lineage>
        <taxon>Eukaryota</taxon>
        <taxon>Viridiplantae</taxon>
        <taxon>Streptophyta</taxon>
        <taxon>Embryophyta</taxon>
        <taxon>Tracheophyta</taxon>
        <taxon>Spermatophyta</taxon>
        <taxon>Magnoliopsida</taxon>
        <taxon>eudicotyledons</taxon>
        <taxon>Gunneridae</taxon>
        <taxon>Pentapetalae</taxon>
        <taxon>rosids</taxon>
        <taxon>fabids</taxon>
        <taxon>Rosales</taxon>
        <taxon>Rosaceae</taxon>
        <taxon>Rosoideae</taxon>
        <taxon>Rosoideae incertae sedis</taxon>
        <taxon>Rosa</taxon>
    </lineage>
</organism>
<keyword evidence="2" id="KW-1185">Reference proteome</keyword>
<protein>
    <submittedName>
        <fullName evidence="1">Uncharacterized protein</fullName>
    </submittedName>
</protein>
<evidence type="ECO:0000313" key="2">
    <source>
        <dbReference type="Proteomes" id="UP000238479"/>
    </source>
</evidence>
<name>A0A2P6RWS6_ROSCH</name>
<comment type="caution">
    <text evidence="1">The sequence shown here is derived from an EMBL/GenBank/DDBJ whole genome shotgun (WGS) entry which is preliminary data.</text>
</comment>
<dbReference type="Proteomes" id="UP000238479">
    <property type="component" value="Chromosome 2"/>
</dbReference>
<evidence type="ECO:0000313" key="1">
    <source>
        <dbReference type="EMBL" id="PRQ50875.1"/>
    </source>
</evidence>
<dbReference type="AlphaFoldDB" id="A0A2P6RWS6"/>
<proteinExistence type="predicted"/>
<sequence>MPGVALHRLKEQKTIQKEVLMIKDMFWKPSSSAVKCKLFILLSVFLLDRNSPSNATMNCTDQAVRYKAQNLKEGHQVAGSHTKFVFQSH</sequence>